<dbReference type="InterPro" id="IPR009057">
    <property type="entry name" value="Homeodomain-like_sf"/>
</dbReference>
<keyword evidence="2" id="KW-0067">ATP-binding</keyword>
<dbReference type="InterPro" id="IPR058031">
    <property type="entry name" value="AAA_lid_NorR"/>
</dbReference>
<dbReference type="PROSITE" id="PS50112">
    <property type="entry name" value="PAS"/>
    <property type="match status" value="1"/>
</dbReference>
<evidence type="ECO:0000256" key="5">
    <source>
        <dbReference type="SAM" id="MobiDB-lite"/>
    </source>
</evidence>
<dbReference type="PROSITE" id="PS50045">
    <property type="entry name" value="SIGMA54_INTERACT_4"/>
    <property type="match status" value="1"/>
</dbReference>
<dbReference type="GO" id="GO:0006355">
    <property type="term" value="P:regulation of DNA-templated transcription"/>
    <property type="evidence" value="ECO:0007669"/>
    <property type="project" value="InterPro"/>
</dbReference>
<dbReference type="Gene3D" id="3.40.50.300">
    <property type="entry name" value="P-loop containing nucleotide triphosphate hydrolases"/>
    <property type="match status" value="1"/>
</dbReference>
<evidence type="ECO:0000256" key="4">
    <source>
        <dbReference type="ARBA" id="ARBA00023163"/>
    </source>
</evidence>
<dbReference type="AlphaFoldDB" id="A0A1W2DCM5"/>
<dbReference type="InterPro" id="IPR002197">
    <property type="entry name" value="HTH_Fis"/>
</dbReference>
<evidence type="ECO:0000259" key="7">
    <source>
        <dbReference type="PROSITE" id="PS50112"/>
    </source>
</evidence>
<dbReference type="SUPFAM" id="SSF52540">
    <property type="entry name" value="P-loop containing nucleoside triphosphate hydrolases"/>
    <property type="match status" value="1"/>
</dbReference>
<dbReference type="Pfam" id="PF13426">
    <property type="entry name" value="PAS_9"/>
    <property type="match status" value="1"/>
</dbReference>
<dbReference type="Proteomes" id="UP000192418">
    <property type="component" value="Unassembled WGS sequence"/>
</dbReference>
<dbReference type="SUPFAM" id="SSF55785">
    <property type="entry name" value="PYP-like sensor domain (PAS domain)"/>
    <property type="match status" value="1"/>
</dbReference>
<dbReference type="PRINTS" id="PR01590">
    <property type="entry name" value="HTHFIS"/>
</dbReference>
<gene>
    <name evidence="8" type="ORF">SAMN02746065_11689</name>
</gene>
<evidence type="ECO:0000259" key="6">
    <source>
        <dbReference type="PROSITE" id="PS50045"/>
    </source>
</evidence>
<accession>A0A1W2DCM5</accession>
<dbReference type="GO" id="GO:0005524">
    <property type="term" value="F:ATP binding"/>
    <property type="evidence" value="ECO:0007669"/>
    <property type="project" value="UniProtKB-KW"/>
</dbReference>
<dbReference type="SMART" id="SM00382">
    <property type="entry name" value="AAA"/>
    <property type="match status" value="1"/>
</dbReference>
<keyword evidence="1" id="KW-0547">Nucleotide-binding</keyword>
<proteinExistence type="predicted"/>
<dbReference type="FunFam" id="3.40.50.300:FF:000006">
    <property type="entry name" value="DNA-binding transcriptional regulator NtrC"/>
    <property type="match status" value="1"/>
</dbReference>
<organism evidence="8 9">
    <name type="scientific">Desulfocicer vacuolatum DSM 3385</name>
    <dbReference type="NCBI Taxonomy" id="1121400"/>
    <lineage>
        <taxon>Bacteria</taxon>
        <taxon>Pseudomonadati</taxon>
        <taxon>Thermodesulfobacteriota</taxon>
        <taxon>Desulfobacteria</taxon>
        <taxon>Desulfobacterales</taxon>
        <taxon>Desulfobacteraceae</taxon>
        <taxon>Desulfocicer</taxon>
    </lineage>
</organism>
<evidence type="ECO:0000313" key="8">
    <source>
        <dbReference type="EMBL" id="SMC94728.1"/>
    </source>
</evidence>
<keyword evidence="4" id="KW-0804">Transcription</keyword>
<name>A0A1W2DCM5_9BACT</name>
<dbReference type="CDD" id="cd00130">
    <property type="entry name" value="PAS"/>
    <property type="match status" value="1"/>
</dbReference>
<dbReference type="PANTHER" id="PTHR32071">
    <property type="entry name" value="TRANSCRIPTIONAL REGULATORY PROTEIN"/>
    <property type="match status" value="1"/>
</dbReference>
<dbReference type="InterPro" id="IPR025662">
    <property type="entry name" value="Sigma_54_int_dom_ATP-bd_1"/>
</dbReference>
<dbReference type="InterPro" id="IPR003593">
    <property type="entry name" value="AAA+_ATPase"/>
</dbReference>
<dbReference type="Gene3D" id="1.10.10.60">
    <property type="entry name" value="Homeodomain-like"/>
    <property type="match status" value="1"/>
</dbReference>
<dbReference type="STRING" id="1121400.SAMN02746065_11689"/>
<dbReference type="NCBIfam" id="TIGR00229">
    <property type="entry name" value="sensory_box"/>
    <property type="match status" value="1"/>
</dbReference>
<dbReference type="CDD" id="cd00009">
    <property type="entry name" value="AAA"/>
    <property type="match status" value="1"/>
</dbReference>
<sequence>MDRVSPPRIQGLMNHSLDFCAFLDDLPLGIVILDLNFRIVFVNHVFEALTGYSASDARGIPCCHIVRSRECGNGCPGLLTTHGKSSSCVESDIISRDRRRLPVRISLAPLLDESGHSTGYIETIENIRAIKEDVVKRNKAYSFSDIVGRSPQMERIFQTVPILAQSDTSILITGETGTGKDLVAEAIHQTSTRAAGPFIKINCGALPETLLESEIFGHLKGAFTGAVENKPGRFQLAHNGTIFLTEIGDLPIPLQVKLLTFLDDKVIYPLGSTKGFNADVRMIAATHRDLETMVTEKRFRQDLFFRLNVARIHLPPLREREGDVRLLLDHFVNLFSIKLNKKNNRFTSEALAILGGYAYAGNIRELRNIVEYAVNMAGEKPIEPEHLPAYLFDEPPSIVLQGHGDPPPPSLPPTGGGAAGNPGRTWANAEREMILDAMVRAKGRKQVAADLLGWGRSTLWRKMKQYEIQ</sequence>
<dbReference type="InterPro" id="IPR035965">
    <property type="entry name" value="PAS-like_dom_sf"/>
</dbReference>
<dbReference type="Pfam" id="PF02954">
    <property type="entry name" value="HTH_8"/>
    <property type="match status" value="1"/>
</dbReference>
<reference evidence="8 9" key="1">
    <citation type="submission" date="2017-04" db="EMBL/GenBank/DDBJ databases">
        <authorList>
            <person name="Afonso C.L."/>
            <person name="Miller P.J."/>
            <person name="Scott M.A."/>
            <person name="Spackman E."/>
            <person name="Goraichik I."/>
            <person name="Dimitrov K.M."/>
            <person name="Suarez D.L."/>
            <person name="Swayne D.E."/>
        </authorList>
    </citation>
    <scope>NUCLEOTIDE SEQUENCE [LARGE SCALE GENOMIC DNA]</scope>
    <source>
        <strain evidence="8 9">DSM 3385</strain>
    </source>
</reference>
<keyword evidence="3" id="KW-0805">Transcription regulation</keyword>
<dbReference type="InterPro" id="IPR027417">
    <property type="entry name" value="P-loop_NTPase"/>
</dbReference>
<evidence type="ECO:0000256" key="2">
    <source>
        <dbReference type="ARBA" id="ARBA00022840"/>
    </source>
</evidence>
<dbReference type="Pfam" id="PF00158">
    <property type="entry name" value="Sigma54_activat"/>
    <property type="match status" value="1"/>
</dbReference>
<dbReference type="GO" id="GO:0043565">
    <property type="term" value="F:sequence-specific DNA binding"/>
    <property type="evidence" value="ECO:0007669"/>
    <property type="project" value="InterPro"/>
</dbReference>
<evidence type="ECO:0000256" key="1">
    <source>
        <dbReference type="ARBA" id="ARBA00022741"/>
    </source>
</evidence>
<dbReference type="PROSITE" id="PS00675">
    <property type="entry name" value="SIGMA54_INTERACT_1"/>
    <property type="match status" value="1"/>
</dbReference>
<evidence type="ECO:0000313" key="9">
    <source>
        <dbReference type="Proteomes" id="UP000192418"/>
    </source>
</evidence>
<feature type="region of interest" description="Disordered" evidence="5">
    <location>
        <begin position="401"/>
        <end position="423"/>
    </location>
</feature>
<dbReference type="Gene3D" id="1.10.8.60">
    <property type="match status" value="1"/>
</dbReference>
<dbReference type="Pfam" id="PF25601">
    <property type="entry name" value="AAA_lid_14"/>
    <property type="match status" value="1"/>
</dbReference>
<dbReference type="SMART" id="SM00091">
    <property type="entry name" value="PAS"/>
    <property type="match status" value="1"/>
</dbReference>
<evidence type="ECO:0000256" key="3">
    <source>
        <dbReference type="ARBA" id="ARBA00023015"/>
    </source>
</evidence>
<dbReference type="RefSeq" id="WP_084070169.1">
    <property type="nucleotide sequence ID" value="NZ_FWXY01000016.1"/>
</dbReference>
<protein>
    <submittedName>
        <fullName evidence="8">PAS domain S-box-containing protein</fullName>
    </submittedName>
</protein>
<feature type="domain" description="PAS" evidence="7">
    <location>
        <begin position="23"/>
        <end position="59"/>
    </location>
</feature>
<dbReference type="SUPFAM" id="SSF46689">
    <property type="entry name" value="Homeodomain-like"/>
    <property type="match status" value="1"/>
</dbReference>
<dbReference type="InterPro" id="IPR000014">
    <property type="entry name" value="PAS"/>
</dbReference>
<keyword evidence="9" id="KW-1185">Reference proteome</keyword>
<dbReference type="InterPro" id="IPR002078">
    <property type="entry name" value="Sigma_54_int"/>
</dbReference>
<feature type="domain" description="Sigma-54 factor interaction" evidence="6">
    <location>
        <begin position="146"/>
        <end position="375"/>
    </location>
</feature>
<dbReference type="Gene3D" id="3.30.450.20">
    <property type="entry name" value="PAS domain"/>
    <property type="match status" value="1"/>
</dbReference>
<dbReference type="EMBL" id="FWXY01000016">
    <property type="protein sequence ID" value="SMC94728.1"/>
    <property type="molecule type" value="Genomic_DNA"/>
</dbReference>